<evidence type="ECO:0000256" key="1">
    <source>
        <dbReference type="SAM" id="MobiDB-lite"/>
    </source>
</evidence>
<reference evidence="2 5" key="2">
    <citation type="submission" date="2020-07" db="EMBL/GenBank/DDBJ databases">
        <title>Sequencing the genomes of 1000 actinobacteria strains.</title>
        <authorList>
            <person name="Klenk H.-P."/>
        </authorList>
    </citation>
    <scope>NUCLEOTIDE SEQUENCE [LARGE SCALE GENOMIC DNA]</scope>
    <source>
        <strain evidence="2 5">DSM 45117</strain>
    </source>
</reference>
<protein>
    <submittedName>
        <fullName evidence="2">DNA polymerase I-like protein with 3'-5' exonuclease and polymerase domains</fullName>
    </submittedName>
</protein>
<evidence type="ECO:0000313" key="4">
    <source>
        <dbReference type="Proteomes" id="UP000199052"/>
    </source>
</evidence>
<keyword evidence="5" id="KW-1185">Reference proteome</keyword>
<accession>A0A1I2N7H3</accession>
<evidence type="ECO:0000313" key="3">
    <source>
        <dbReference type="EMBL" id="SFF99865.1"/>
    </source>
</evidence>
<organism evidence="3 4">
    <name type="scientific">Actinopolymorpha cephalotaxi</name>
    <dbReference type="NCBI Taxonomy" id="504797"/>
    <lineage>
        <taxon>Bacteria</taxon>
        <taxon>Bacillati</taxon>
        <taxon>Actinomycetota</taxon>
        <taxon>Actinomycetes</taxon>
        <taxon>Propionibacteriales</taxon>
        <taxon>Actinopolymorphaceae</taxon>
        <taxon>Actinopolymorpha</taxon>
    </lineage>
</organism>
<evidence type="ECO:0000313" key="2">
    <source>
        <dbReference type="EMBL" id="NYH85641.1"/>
    </source>
</evidence>
<evidence type="ECO:0000313" key="5">
    <source>
        <dbReference type="Proteomes" id="UP000533017"/>
    </source>
</evidence>
<reference evidence="3 4" key="1">
    <citation type="submission" date="2016-10" db="EMBL/GenBank/DDBJ databases">
        <authorList>
            <person name="de Groot N.N."/>
        </authorList>
    </citation>
    <scope>NUCLEOTIDE SEQUENCE [LARGE SCALE GENOMIC DNA]</scope>
    <source>
        <strain evidence="3 4">CPCC 202808</strain>
    </source>
</reference>
<proteinExistence type="predicted"/>
<gene>
    <name evidence="2" type="ORF">FHR37_004492</name>
    <name evidence="3" type="ORF">SAMN05421678_103252</name>
</gene>
<dbReference type="AlphaFoldDB" id="A0A1I2N7H3"/>
<dbReference type="EMBL" id="JACBZA010000001">
    <property type="protein sequence ID" value="NYH85641.1"/>
    <property type="molecule type" value="Genomic_DNA"/>
</dbReference>
<dbReference type="STRING" id="504797.SAMN05421678_103252"/>
<name>A0A1I2N7H3_9ACTN</name>
<feature type="region of interest" description="Disordered" evidence="1">
    <location>
        <begin position="44"/>
        <end position="63"/>
    </location>
</feature>
<sequence>MRLRLRTVAVFAAGYVLGTKAGRERYAQMVEGVQRVAREFQERQAARVAEQSGPKRPRRSRAG</sequence>
<dbReference type="EMBL" id="FOOI01000003">
    <property type="protein sequence ID" value="SFF99865.1"/>
    <property type="molecule type" value="Genomic_DNA"/>
</dbReference>
<dbReference type="Proteomes" id="UP000533017">
    <property type="component" value="Unassembled WGS sequence"/>
</dbReference>
<dbReference type="Proteomes" id="UP000199052">
    <property type="component" value="Unassembled WGS sequence"/>
</dbReference>